<evidence type="ECO:0000259" key="12">
    <source>
        <dbReference type="PROSITE" id="PS50011"/>
    </source>
</evidence>
<feature type="domain" description="Protein kinase" evidence="12">
    <location>
        <begin position="20"/>
        <end position="328"/>
    </location>
</feature>
<dbReference type="GO" id="GO:0005634">
    <property type="term" value="C:nucleus"/>
    <property type="evidence" value="ECO:0007669"/>
    <property type="project" value="UniProtKB-ARBA"/>
</dbReference>
<protein>
    <submittedName>
        <fullName evidence="13">Cyclin-dependent kinase E-1</fullName>
        <ecNumber evidence="13">2.7.11.2</ecNumber>
    </submittedName>
</protein>
<keyword evidence="5 11" id="KW-0547">Nucleotide-binding</keyword>
<dbReference type="Gene3D" id="3.30.200.20">
    <property type="entry name" value="Phosphorylase Kinase, domain 1"/>
    <property type="match status" value="1"/>
</dbReference>
<dbReference type="GO" id="GO:0004693">
    <property type="term" value="F:cyclin-dependent protein serine/threonine kinase activity"/>
    <property type="evidence" value="ECO:0007669"/>
    <property type="project" value="UniProtKB-EC"/>
</dbReference>
<evidence type="ECO:0000256" key="9">
    <source>
        <dbReference type="ARBA" id="ARBA00048367"/>
    </source>
</evidence>
<dbReference type="InterPro" id="IPR011009">
    <property type="entry name" value="Kinase-like_dom_sf"/>
</dbReference>
<evidence type="ECO:0000256" key="5">
    <source>
        <dbReference type="ARBA" id="ARBA00022741"/>
    </source>
</evidence>
<evidence type="ECO:0000256" key="11">
    <source>
        <dbReference type="PROSITE-ProRule" id="PRU10141"/>
    </source>
</evidence>
<evidence type="ECO:0000256" key="10">
    <source>
        <dbReference type="ARBA" id="ARBA00049280"/>
    </source>
</evidence>
<dbReference type="CDD" id="cd07842">
    <property type="entry name" value="STKc_CDK8_like"/>
    <property type="match status" value="1"/>
</dbReference>
<evidence type="ECO:0000256" key="8">
    <source>
        <dbReference type="ARBA" id="ARBA00047811"/>
    </source>
</evidence>
<dbReference type="PROSITE" id="PS50011">
    <property type="entry name" value="PROTEIN_KINASE_DOM"/>
    <property type="match status" value="1"/>
</dbReference>
<keyword evidence="2" id="KW-0723">Serine/threonine-protein kinase</keyword>
<dbReference type="InterPro" id="IPR000719">
    <property type="entry name" value="Prot_kinase_dom"/>
</dbReference>
<evidence type="ECO:0000313" key="14">
    <source>
        <dbReference type="Proteomes" id="UP001632038"/>
    </source>
</evidence>
<dbReference type="Gene3D" id="1.10.510.10">
    <property type="entry name" value="Transferase(Phosphotransferase) domain 1"/>
    <property type="match status" value="1"/>
</dbReference>
<keyword evidence="14" id="KW-1185">Reference proteome</keyword>
<keyword evidence="3" id="KW-0597">Phosphoprotein</keyword>
<dbReference type="GO" id="GO:0008353">
    <property type="term" value="F:RNA polymerase II CTD heptapeptide repeat kinase activity"/>
    <property type="evidence" value="ECO:0007669"/>
    <property type="project" value="UniProtKB-EC"/>
</dbReference>
<dbReference type="InterPro" id="IPR050108">
    <property type="entry name" value="CDK"/>
</dbReference>
<dbReference type="PROSITE" id="PS00107">
    <property type="entry name" value="PROTEIN_KINASE_ATP"/>
    <property type="match status" value="1"/>
</dbReference>
<dbReference type="GO" id="GO:0004740">
    <property type="term" value="F:pyruvate dehydrogenase (acetyl-transferring) kinase activity"/>
    <property type="evidence" value="ECO:0007669"/>
    <property type="project" value="UniProtKB-EC"/>
</dbReference>
<evidence type="ECO:0000256" key="6">
    <source>
        <dbReference type="ARBA" id="ARBA00022777"/>
    </source>
</evidence>
<evidence type="ECO:0000256" key="1">
    <source>
        <dbReference type="ARBA" id="ARBA00006485"/>
    </source>
</evidence>
<evidence type="ECO:0000256" key="4">
    <source>
        <dbReference type="ARBA" id="ARBA00022679"/>
    </source>
</evidence>
<dbReference type="GO" id="GO:0005524">
    <property type="term" value="F:ATP binding"/>
    <property type="evidence" value="ECO:0007669"/>
    <property type="project" value="UniProtKB-UniRule"/>
</dbReference>
<dbReference type="SUPFAM" id="SSF56112">
    <property type="entry name" value="Protein kinase-like (PK-like)"/>
    <property type="match status" value="1"/>
</dbReference>
<dbReference type="InterPro" id="IPR008271">
    <property type="entry name" value="Ser/Thr_kinase_AS"/>
</dbReference>
<accession>A0ABD3CJY4</accession>
<evidence type="ECO:0000313" key="13">
    <source>
        <dbReference type="EMBL" id="KAL3630231.1"/>
    </source>
</evidence>
<dbReference type="Proteomes" id="UP001632038">
    <property type="component" value="Unassembled WGS sequence"/>
</dbReference>
<evidence type="ECO:0000256" key="2">
    <source>
        <dbReference type="ARBA" id="ARBA00022527"/>
    </source>
</evidence>
<proteinExistence type="inferred from homology"/>
<dbReference type="AlphaFoldDB" id="A0ABD3CJY4"/>
<sequence length="546" mass="61433">MGDGRASNSSSNKPEWLEQYDVIGKIGEGTYGLVFLAKLKSNRSKSVAIKKFKQSKDGDGVSPTAIREIMLLREISHENVIKLANVHINHADMSLYLAFEYAEHELYEIIRHHRDKVNQSINPYTVKSILWQLLNGLHYLHSNWIVHRDLKPSNILVMGDGEEHGVVKIADFGLARIYQAPLKPLSENGVVVTIWYRAPELLLGAKHYTSAVDMWAVGCIFAELLTLKPLFQGQEVKGTPNPFQLDQLDKIFKVLGHPTQEKWPTLASLPHWQSDVQHIQGRTYNNAGLYNVVHLSPKNPAYDLLSKMLEYDPKKRITAVQALEHEYFRMEPLPGCNTLVPPQPGEKVVNYPIRPVDTATDIEGTISLQPPQPVTAGNSMPGGMAGAHVMQNRSMPRPMPMVGMQRMQPPGIPAYSLASQAGMGGSNPGGIPMQRGVAVQAHQQQQMRRKDPNMGMSGYPPQQKSRRFFNIDPSYIGARCGTHIFLASFILSDYIYVRSIFQLIIMHETGLLLIIFVRDPSERLIPTYPYIKMLKYGVIEYNNFEC</sequence>
<dbReference type="EC" id="2.7.11.2" evidence="13"/>
<comment type="caution">
    <text evidence="13">The sequence shown here is derived from an EMBL/GenBank/DDBJ whole genome shotgun (WGS) entry which is preliminary data.</text>
</comment>
<evidence type="ECO:0000256" key="3">
    <source>
        <dbReference type="ARBA" id="ARBA00022553"/>
    </source>
</evidence>
<dbReference type="PROSITE" id="PS00108">
    <property type="entry name" value="PROTEIN_KINASE_ST"/>
    <property type="match status" value="1"/>
</dbReference>
<dbReference type="EMBL" id="JAVIJP010000032">
    <property type="protein sequence ID" value="KAL3630231.1"/>
    <property type="molecule type" value="Genomic_DNA"/>
</dbReference>
<dbReference type="PANTHER" id="PTHR24056:SF495">
    <property type="entry name" value="CYCLIN-DEPENDENT KINASE 8-RELATED"/>
    <property type="match status" value="1"/>
</dbReference>
<dbReference type="InterPro" id="IPR017441">
    <property type="entry name" value="Protein_kinase_ATP_BS"/>
</dbReference>
<comment type="similarity">
    <text evidence="1">Belongs to the protein kinase superfamily. CMGC Ser/Thr protein kinase family. CDC2/CDKX subfamily.</text>
</comment>
<dbReference type="Pfam" id="PF00069">
    <property type="entry name" value="Pkinase"/>
    <property type="match status" value="1"/>
</dbReference>
<comment type="catalytic activity">
    <reaction evidence="10">
        <text>[DNA-directed RNA polymerase] + ATP = phospho-[DNA-directed RNA polymerase] + ADP + H(+)</text>
        <dbReference type="Rhea" id="RHEA:10216"/>
        <dbReference type="Rhea" id="RHEA-COMP:11321"/>
        <dbReference type="Rhea" id="RHEA-COMP:11322"/>
        <dbReference type="ChEBI" id="CHEBI:15378"/>
        <dbReference type="ChEBI" id="CHEBI:30616"/>
        <dbReference type="ChEBI" id="CHEBI:43176"/>
        <dbReference type="ChEBI" id="CHEBI:68546"/>
        <dbReference type="ChEBI" id="CHEBI:456216"/>
        <dbReference type="EC" id="2.7.11.23"/>
    </reaction>
</comment>
<comment type="catalytic activity">
    <reaction evidence="8">
        <text>L-threonyl-[protein] + ATP = O-phospho-L-threonyl-[protein] + ADP + H(+)</text>
        <dbReference type="Rhea" id="RHEA:46608"/>
        <dbReference type="Rhea" id="RHEA-COMP:11060"/>
        <dbReference type="Rhea" id="RHEA-COMP:11605"/>
        <dbReference type="ChEBI" id="CHEBI:15378"/>
        <dbReference type="ChEBI" id="CHEBI:30013"/>
        <dbReference type="ChEBI" id="CHEBI:30616"/>
        <dbReference type="ChEBI" id="CHEBI:61977"/>
        <dbReference type="ChEBI" id="CHEBI:456216"/>
        <dbReference type="EC" id="2.7.11.22"/>
    </reaction>
</comment>
<gene>
    <name evidence="13" type="primary">CDKE1</name>
    <name evidence="13" type="ORF">CASFOL_023215</name>
</gene>
<comment type="catalytic activity">
    <reaction evidence="9">
        <text>L-seryl-[protein] + ATP = O-phospho-L-seryl-[protein] + ADP + H(+)</text>
        <dbReference type="Rhea" id="RHEA:17989"/>
        <dbReference type="Rhea" id="RHEA-COMP:9863"/>
        <dbReference type="Rhea" id="RHEA-COMP:11604"/>
        <dbReference type="ChEBI" id="CHEBI:15378"/>
        <dbReference type="ChEBI" id="CHEBI:29999"/>
        <dbReference type="ChEBI" id="CHEBI:30616"/>
        <dbReference type="ChEBI" id="CHEBI:83421"/>
        <dbReference type="ChEBI" id="CHEBI:456216"/>
        <dbReference type="EC" id="2.7.11.22"/>
    </reaction>
</comment>
<keyword evidence="6 13" id="KW-0418">Kinase</keyword>
<dbReference type="SMART" id="SM00220">
    <property type="entry name" value="S_TKc"/>
    <property type="match status" value="1"/>
</dbReference>
<organism evidence="13 14">
    <name type="scientific">Castilleja foliolosa</name>
    <dbReference type="NCBI Taxonomy" id="1961234"/>
    <lineage>
        <taxon>Eukaryota</taxon>
        <taxon>Viridiplantae</taxon>
        <taxon>Streptophyta</taxon>
        <taxon>Embryophyta</taxon>
        <taxon>Tracheophyta</taxon>
        <taxon>Spermatophyta</taxon>
        <taxon>Magnoliopsida</taxon>
        <taxon>eudicotyledons</taxon>
        <taxon>Gunneridae</taxon>
        <taxon>Pentapetalae</taxon>
        <taxon>asterids</taxon>
        <taxon>lamiids</taxon>
        <taxon>Lamiales</taxon>
        <taxon>Orobanchaceae</taxon>
        <taxon>Pedicularideae</taxon>
        <taxon>Castillejinae</taxon>
        <taxon>Castilleja</taxon>
    </lineage>
</organism>
<reference evidence="14" key="1">
    <citation type="journal article" date="2024" name="IScience">
        <title>Strigolactones Initiate the Formation of Haustorium-like Structures in Castilleja.</title>
        <authorList>
            <person name="Buerger M."/>
            <person name="Peterson D."/>
            <person name="Chory J."/>
        </authorList>
    </citation>
    <scope>NUCLEOTIDE SEQUENCE [LARGE SCALE GENOMIC DNA]</scope>
</reference>
<name>A0ABD3CJY4_9LAMI</name>
<keyword evidence="7 11" id="KW-0067">ATP-binding</keyword>
<dbReference type="PANTHER" id="PTHR24056">
    <property type="entry name" value="CELL DIVISION PROTEIN KINASE"/>
    <property type="match status" value="1"/>
</dbReference>
<keyword evidence="4 13" id="KW-0808">Transferase</keyword>
<feature type="binding site" evidence="11">
    <location>
        <position position="51"/>
    </location>
    <ligand>
        <name>ATP</name>
        <dbReference type="ChEBI" id="CHEBI:30616"/>
    </ligand>
</feature>
<evidence type="ECO:0000256" key="7">
    <source>
        <dbReference type="ARBA" id="ARBA00022840"/>
    </source>
</evidence>
<dbReference type="FunFam" id="1.10.510.10:FF:000374">
    <property type="entry name" value="Putative cyclin-dependent kinase E-1"/>
    <property type="match status" value="1"/>
</dbReference>